<evidence type="ECO:0000313" key="9">
    <source>
        <dbReference type="EMBL" id="HIT95356.1"/>
    </source>
</evidence>
<dbReference type="PANTHER" id="PTHR30193">
    <property type="entry name" value="ABC TRANSPORTER PERMEASE PROTEIN"/>
    <property type="match status" value="1"/>
</dbReference>
<evidence type="ECO:0000256" key="1">
    <source>
        <dbReference type="ARBA" id="ARBA00004651"/>
    </source>
</evidence>
<dbReference type="PROSITE" id="PS50928">
    <property type="entry name" value="ABC_TM1"/>
    <property type="match status" value="1"/>
</dbReference>
<comment type="similarity">
    <text evidence="7">Belongs to the binding-protein-dependent transport system permease family.</text>
</comment>
<evidence type="ECO:0000256" key="7">
    <source>
        <dbReference type="RuleBase" id="RU363032"/>
    </source>
</evidence>
<keyword evidence="2 7" id="KW-0813">Transport</keyword>
<comment type="subcellular location">
    <subcellularLocation>
        <location evidence="1 7">Cell membrane</location>
        <topology evidence="1 7">Multi-pass membrane protein</topology>
    </subcellularLocation>
</comment>
<dbReference type="EMBL" id="DVLW01000253">
    <property type="protein sequence ID" value="HIT95356.1"/>
    <property type="molecule type" value="Genomic_DNA"/>
</dbReference>
<evidence type="ECO:0000259" key="8">
    <source>
        <dbReference type="PROSITE" id="PS50928"/>
    </source>
</evidence>
<gene>
    <name evidence="9" type="ORF">IAC43_09235</name>
</gene>
<proteinExistence type="inferred from homology"/>
<feature type="transmembrane region" description="Helical" evidence="7">
    <location>
        <begin position="6"/>
        <end position="25"/>
    </location>
</feature>
<reference evidence="9" key="1">
    <citation type="submission" date="2020-10" db="EMBL/GenBank/DDBJ databases">
        <authorList>
            <person name="Gilroy R."/>
        </authorList>
    </citation>
    <scope>NUCLEOTIDE SEQUENCE</scope>
    <source>
        <strain evidence="9">ChiBcec7-5410</strain>
    </source>
</reference>
<feature type="transmembrane region" description="Helical" evidence="7">
    <location>
        <begin position="37"/>
        <end position="54"/>
    </location>
</feature>
<sequence>LLISFYGLLFSFPFPIIFALCLNEIRNVKFKKLTQTISYMPYFISIVVVVSIIYDFCSSDGILTRIAAMFGDTGGALISRPEWFRTLYVGSNIWQHLGYNSIIFISALAAIDQELYEAAVIDGAGRWKQTIYITLPELSSTIVVLLILRLGQIMNVGYEKTILMYSPATYETADVIASYVYRVGIKDSDYGYSTAINFFNSVVNLLVLFVANSISRRLSDSSLW</sequence>
<dbReference type="GO" id="GO:0055085">
    <property type="term" value="P:transmembrane transport"/>
    <property type="evidence" value="ECO:0007669"/>
    <property type="project" value="InterPro"/>
</dbReference>
<comment type="caution">
    <text evidence="9">The sequence shown here is derived from an EMBL/GenBank/DDBJ whole genome shotgun (WGS) entry which is preliminary data.</text>
</comment>
<organism evidence="9 10">
    <name type="scientific">Candidatus Faecivivens stercoripullorum</name>
    <dbReference type="NCBI Taxonomy" id="2840805"/>
    <lineage>
        <taxon>Bacteria</taxon>
        <taxon>Bacillati</taxon>
        <taxon>Bacillota</taxon>
        <taxon>Clostridia</taxon>
        <taxon>Eubacteriales</taxon>
        <taxon>Oscillospiraceae</taxon>
        <taxon>Oscillospiraceae incertae sedis</taxon>
        <taxon>Candidatus Faecivivens</taxon>
    </lineage>
</organism>
<accession>A0A9D1H8T1</accession>
<feature type="transmembrane region" description="Helical" evidence="7">
    <location>
        <begin position="93"/>
        <end position="111"/>
    </location>
</feature>
<dbReference type="PANTHER" id="PTHR30193:SF44">
    <property type="entry name" value="LACTOSE TRANSPORT SYSTEM PERMEASE PROTEIN LACF"/>
    <property type="match status" value="1"/>
</dbReference>
<dbReference type="SUPFAM" id="SSF161098">
    <property type="entry name" value="MetI-like"/>
    <property type="match status" value="1"/>
</dbReference>
<feature type="non-terminal residue" evidence="9">
    <location>
        <position position="1"/>
    </location>
</feature>
<dbReference type="AlphaFoldDB" id="A0A9D1H8T1"/>
<evidence type="ECO:0000256" key="6">
    <source>
        <dbReference type="ARBA" id="ARBA00023136"/>
    </source>
</evidence>
<dbReference type="CDD" id="cd06261">
    <property type="entry name" value="TM_PBP2"/>
    <property type="match status" value="1"/>
</dbReference>
<keyword evidence="5 7" id="KW-1133">Transmembrane helix</keyword>
<dbReference type="Proteomes" id="UP000824160">
    <property type="component" value="Unassembled WGS sequence"/>
</dbReference>
<feature type="transmembrane region" description="Helical" evidence="7">
    <location>
        <begin position="131"/>
        <end position="151"/>
    </location>
</feature>
<dbReference type="Gene3D" id="1.10.3720.10">
    <property type="entry name" value="MetI-like"/>
    <property type="match status" value="1"/>
</dbReference>
<dbReference type="InterPro" id="IPR035906">
    <property type="entry name" value="MetI-like_sf"/>
</dbReference>
<feature type="transmembrane region" description="Helical" evidence="7">
    <location>
        <begin position="190"/>
        <end position="211"/>
    </location>
</feature>
<feature type="domain" description="ABC transmembrane type-1" evidence="8">
    <location>
        <begin position="1"/>
        <end position="211"/>
    </location>
</feature>
<evidence type="ECO:0000256" key="3">
    <source>
        <dbReference type="ARBA" id="ARBA00022475"/>
    </source>
</evidence>
<evidence type="ECO:0000256" key="4">
    <source>
        <dbReference type="ARBA" id="ARBA00022692"/>
    </source>
</evidence>
<keyword evidence="6 7" id="KW-0472">Membrane</keyword>
<dbReference type="GO" id="GO:0005886">
    <property type="term" value="C:plasma membrane"/>
    <property type="evidence" value="ECO:0007669"/>
    <property type="project" value="UniProtKB-SubCell"/>
</dbReference>
<evidence type="ECO:0000256" key="5">
    <source>
        <dbReference type="ARBA" id="ARBA00022989"/>
    </source>
</evidence>
<protein>
    <submittedName>
        <fullName evidence="9">Sugar ABC transporter permease</fullName>
    </submittedName>
</protein>
<reference evidence="9" key="2">
    <citation type="journal article" date="2021" name="PeerJ">
        <title>Extensive microbial diversity within the chicken gut microbiome revealed by metagenomics and culture.</title>
        <authorList>
            <person name="Gilroy R."/>
            <person name="Ravi A."/>
            <person name="Getino M."/>
            <person name="Pursley I."/>
            <person name="Horton D.L."/>
            <person name="Alikhan N.F."/>
            <person name="Baker D."/>
            <person name="Gharbi K."/>
            <person name="Hall N."/>
            <person name="Watson M."/>
            <person name="Adriaenssens E.M."/>
            <person name="Foster-Nyarko E."/>
            <person name="Jarju S."/>
            <person name="Secka A."/>
            <person name="Antonio M."/>
            <person name="Oren A."/>
            <person name="Chaudhuri R.R."/>
            <person name="La Ragione R."/>
            <person name="Hildebrand F."/>
            <person name="Pallen M.J."/>
        </authorList>
    </citation>
    <scope>NUCLEOTIDE SEQUENCE</scope>
    <source>
        <strain evidence="9">ChiBcec7-5410</strain>
    </source>
</reference>
<name>A0A9D1H8T1_9FIRM</name>
<evidence type="ECO:0000256" key="2">
    <source>
        <dbReference type="ARBA" id="ARBA00022448"/>
    </source>
</evidence>
<evidence type="ECO:0000313" key="10">
    <source>
        <dbReference type="Proteomes" id="UP000824160"/>
    </source>
</evidence>
<keyword evidence="4 7" id="KW-0812">Transmembrane</keyword>
<dbReference type="InterPro" id="IPR000515">
    <property type="entry name" value="MetI-like"/>
</dbReference>
<dbReference type="Pfam" id="PF00528">
    <property type="entry name" value="BPD_transp_1"/>
    <property type="match status" value="1"/>
</dbReference>
<keyword evidence="3" id="KW-1003">Cell membrane</keyword>
<dbReference type="InterPro" id="IPR051393">
    <property type="entry name" value="ABC_transporter_permease"/>
</dbReference>